<reference evidence="1 2" key="1">
    <citation type="journal article" date="2012" name="Science">
        <title>Ecological populations of bacteria act as socially cohesive units of antibiotic production and resistance.</title>
        <authorList>
            <person name="Cordero O.X."/>
            <person name="Wildschutte H."/>
            <person name="Kirkup B."/>
            <person name="Proehl S."/>
            <person name="Ngo L."/>
            <person name="Hussain F."/>
            <person name="Le Roux F."/>
            <person name="Mincer T."/>
            <person name="Polz M.F."/>
        </authorList>
    </citation>
    <scope>NUCLEOTIDE SEQUENCE [LARGE SCALE GENOMIC DNA]</scope>
    <source>
        <strain evidence="1 2">FF-238</strain>
    </source>
</reference>
<proteinExistence type="predicted"/>
<comment type="caution">
    <text evidence="1">The sequence shown here is derived from an EMBL/GenBank/DDBJ whole genome shotgun (WGS) entry which is preliminary data.</text>
</comment>
<dbReference type="AlphaFoldDB" id="A0A1E5D764"/>
<name>A0A1E5D764_9VIBR</name>
<gene>
    <name evidence="1" type="ORF">A130_02310</name>
</gene>
<keyword evidence="2" id="KW-1185">Reference proteome</keyword>
<sequence length="122" mass="13866">MKYHEMTKNYIFRELVCGMSIEKTAELCFKSVRTVKLWDAGKPIPPECKRLMRFYCNRELGIDSGWEGFCIVGDKLALPTGRPVSPQQILAGIALTEIGSELELRTSTKILEFARLIAKLKK</sequence>
<evidence type="ECO:0000313" key="2">
    <source>
        <dbReference type="Proteomes" id="UP000094165"/>
    </source>
</evidence>
<evidence type="ECO:0000313" key="1">
    <source>
        <dbReference type="EMBL" id="OEE79451.1"/>
    </source>
</evidence>
<dbReference type="Proteomes" id="UP000094165">
    <property type="component" value="Unassembled WGS sequence"/>
</dbReference>
<dbReference type="RefSeq" id="WP_017053656.1">
    <property type="nucleotide sequence ID" value="NZ_AJYW02000023.1"/>
</dbReference>
<protein>
    <submittedName>
        <fullName evidence="1">Regulator</fullName>
    </submittedName>
</protein>
<accession>A0A1E5D764</accession>
<dbReference type="EMBL" id="AJYW02000023">
    <property type="protein sequence ID" value="OEE79451.1"/>
    <property type="molecule type" value="Genomic_DNA"/>
</dbReference>
<organism evidence="1 2">
    <name type="scientific">Vibrio genomosp. F6 str. FF-238</name>
    <dbReference type="NCBI Taxonomy" id="1191298"/>
    <lineage>
        <taxon>Bacteria</taxon>
        <taxon>Pseudomonadati</taxon>
        <taxon>Pseudomonadota</taxon>
        <taxon>Gammaproteobacteria</taxon>
        <taxon>Vibrionales</taxon>
        <taxon>Vibrionaceae</taxon>
        <taxon>Vibrio</taxon>
    </lineage>
</organism>